<dbReference type="PANTHER" id="PTHR34572">
    <property type="entry name" value="GOLGIN FAMILY A PROTEIN"/>
    <property type="match status" value="1"/>
</dbReference>
<feature type="compositionally biased region" description="Basic and acidic residues" evidence="1">
    <location>
        <begin position="164"/>
        <end position="177"/>
    </location>
</feature>
<proteinExistence type="predicted"/>
<feature type="compositionally biased region" description="Acidic residues" evidence="1">
    <location>
        <begin position="146"/>
        <end position="161"/>
    </location>
</feature>
<dbReference type="EMBL" id="AP019300">
    <property type="protein sequence ID" value="BBH00676.1"/>
    <property type="molecule type" value="Genomic_DNA"/>
</dbReference>
<feature type="compositionally biased region" description="Low complexity" evidence="1">
    <location>
        <begin position="83"/>
        <end position="96"/>
    </location>
</feature>
<gene>
    <name evidence="2" type="ORF">Prudu_010724</name>
</gene>
<feature type="region of interest" description="Disordered" evidence="1">
    <location>
        <begin position="66"/>
        <end position="96"/>
    </location>
</feature>
<evidence type="ECO:0000256" key="1">
    <source>
        <dbReference type="SAM" id="MobiDB-lite"/>
    </source>
</evidence>
<feature type="region of interest" description="Disordered" evidence="1">
    <location>
        <begin position="204"/>
        <end position="223"/>
    </location>
</feature>
<name>A0A4Y1R9K4_PRUDU</name>
<reference evidence="2" key="1">
    <citation type="journal article" date="2019" name="Science">
        <title>Mutation of a bHLH transcription factor allowed almond domestication.</title>
        <authorList>
            <person name="Sanchez-Perez R."/>
            <person name="Pavan S."/>
            <person name="Mazzeo R."/>
            <person name="Moldovan C."/>
            <person name="Aiese Cigliano R."/>
            <person name="Del Cueto J."/>
            <person name="Ricciardi F."/>
            <person name="Lotti C."/>
            <person name="Ricciardi L."/>
            <person name="Dicenta F."/>
            <person name="Lopez-Marques R.L."/>
            <person name="Lindberg Moller B."/>
        </authorList>
    </citation>
    <scope>NUCLEOTIDE SEQUENCE</scope>
</reference>
<organism evidence="2">
    <name type="scientific">Prunus dulcis</name>
    <name type="common">Almond</name>
    <name type="synonym">Amygdalus dulcis</name>
    <dbReference type="NCBI Taxonomy" id="3755"/>
    <lineage>
        <taxon>Eukaryota</taxon>
        <taxon>Viridiplantae</taxon>
        <taxon>Streptophyta</taxon>
        <taxon>Embryophyta</taxon>
        <taxon>Tracheophyta</taxon>
        <taxon>Spermatophyta</taxon>
        <taxon>Magnoliopsida</taxon>
        <taxon>eudicotyledons</taxon>
        <taxon>Gunneridae</taxon>
        <taxon>Pentapetalae</taxon>
        <taxon>rosids</taxon>
        <taxon>fabids</taxon>
        <taxon>Rosales</taxon>
        <taxon>Rosaceae</taxon>
        <taxon>Amygdaloideae</taxon>
        <taxon>Amygdaleae</taxon>
        <taxon>Prunus</taxon>
    </lineage>
</organism>
<protein>
    <submittedName>
        <fullName evidence="2">Uncharacterized protein</fullName>
    </submittedName>
</protein>
<feature type="region of interest" description="Disordered" evidence="1">
    <location>
        <begin position="144"/>
        <end position="183"/>
    </location>
</feature>
<feature type="compositionally biased region" description="Low complexity" evidence="1">
    <location>
        <begin position="66"/>
        <end position="76"/>
    </location>
</feature>
<feature type="non-terminal residue" evidence="2">
    <location>
        <position position="1"/>
    </location>
</feature>
<evidence type="ECO:0000313" key="2">
    <source>
        <dbReference type="EMBL" id="BBH00676.1"/>
    </source>
</evidence>
<accession>A0A4Y1R9K4</accession>
<dbReference type="AlphaFoldDB" id="A0A4Y1R9K4"/>
<dbReference type="PANTHER" id="PTHR34572:SF1">
    <property type="entry name" value="GOLGIN FAMILY A PROTEIN"/>
    <property type="match status" value="1"/>
</dbReference>
<sequence>KNLFNFLNFITDRTPTESPAQNRRSISKMEGVGARLGRSSTRYGPATVFTGPVRKWKKKWVHVAPSSNTNNASSTTHHSHQINGHNGTSNGNNGSHLLLYNHQWQWGDKVSAKDDDALEANEEPPRRKFKYIPIALLEEQQLEAAEQVEDESNSIDNEPTETEATPKNEVLDEKPDINDVPMEENEDNNQAFLLLSEFYTSSHPKLADATPQDKQIHHHSVND</sequence>